<dbReference type="Proteomes" id="UP001622370">
    <property type="component" value="Unassembled WGS sequence"/>
</dbReference>
<gene>
    <name evidence="2" type="ORF">ACI76L_00415</name>
</gene>
<name>A0ABW8Q8M3_9FLAO</name>
<dbReference type="InterPro" id="IPR046697">
    <property type="entry name" value="DUF6567"/>
</dbReference>
<feature type="chain" id="PRO_5045184418" evidence="1">
    <location>
        <begin position="22"/>
        <end position="118"/>
    </location>
</feature>
<protein>
    <submittedName>
        <fullName evidence="2">DUF6567 family protein</fullName>
    </submittedName>
</protein>
<evidence type="ECO:0000313" key="2">
    <source>
        <dbReference type="EMBL" id="MFK8292238.1"/>
    </source>
</evidence>
<keyword evidence="1" id="KW-0732">Signal</keyword>
<sequence length="118" mass="13083">MKKIVLLGVASLFLASCGFHKGLTRNVNNHTTEVVLSKKNFKVVERVKGEASDFYVLGFGGMKKALIEEARAEMLKKANLLDSSRAIVNETVEVHNSEFVLFSKYTVTVSANVIEFTE</sequence>
<dbReference type="Pfam" id="PF20205">
    <property type="entry name" value="DUF6567"/>
    <property type="match status" value="1"/>
</dbReference>
<accession>A0ABW8Q8M3</accession>
<reference evidence="2 3" key="1">
    <citation type="journal article" date="2016" name="Sci. Rep.">
        <title>Whole genome sequencing identifies a novel species of the genus Capnocytophaga isolated from dog and cat bite wounds in humans.</title>
        <authorList>
            <person name="Zangenah S."/>
            <person name="Abbasi N."/>
            <person name="Andersson A.F."/>
            <person name="Bergman P."/>
        </authorList>
    </citation>
    <scope>NUCLEOTIDE SEQUENCE [LARGE SCALE GENOMIC DNA]</scope>
    <source>
        <strain evidence="2 3">W5</strain>
    </source>
</reference>
<keyword evidence="3" id="KW-1185">Reference proteome</keyword>
<evidence type="ECO:0000256" key="1">
    <source>
        <dbReference type="SAM" id="SignalP"/>
    </source>
</evidence>
<feature type="signal peptide" evidence="1">
    <location>
        <begin position="1"/>
        <end position="21"/>
    </location>
</feature>
<dbReference type="EMBL" id="JBJGWJ010000001">
    <property type="protein sequence ID" value="MFK8292238.1"/>
    <property type="molecule type" value="Genomic_DNA"/>
</dbReference>
<comment type="caution">
    <text evidence="2">The sequence shown here is derived from an EMBL/GenBank/DDBJ whole genome shotgun (WGS) entry which is preliminary data.</text>
</comment>
<dbReference type="PROSITE" id="PS51257">
    <property type="entry name" value="PROKAR_LIPOPROTEIN"/>
    <property type="match status" value="1"/>
</dbReference>
<organism evidence="2 3">
    <name type="scientific">Capnocytophaga stomatis</name>
    <dbReference type="NCBI Taxonomy" id="1848904"/>
    <lineage>
        <taxon>Bacteria</taxon>
        <taxon>Pseudomonadati</taxon>
        <taxon>Bacteroidota</taxon>
        <taxon>Flavobacteriia</taxon>
        <taxon>Flavobacteriales</taxon>
        <taxon>Flavobacteriaceae</taxon>
        <taxon>Capnocytophaga</taxon>
    </lineage>
</organism>
<proteinExistence type="predicted"/>
<dbReference type="RefSeq" id="WP_203966316.1">
    <property type="nucleotide sequence ID" value="NZ_BOPJ01000002.1"/>
</dbReference>
<evidence type="ECO:0000313" key="3">
    <source>
        <dbReference type="Proteomes" id="UP001622370"/>
    </source>
</evidence>